<evidence type="ECO:0008006" key="4">
    <source>
        <dbReference type="Google" id="ProtNLM"/>
    </source>
</evidence>
<evidence type="ECO:0000313" key="3">
    <source>
        <dbReference type="Proteomes" id="UP000077755"/>
    </source>
</evidence>
<accession>A0AAF0XJM3</accession>
<keyword evidence="1" id="KW-1133">Transmembrane helix</keyword>
<organism evidence="2 3">
    <name type="scientific">Daucus carota subsp. sativus</name>
    <name type="common">Carrot</name>
    <dbReference type="NCBI Taxonomy" id="79200"/>
    <lineage>
        <taxon>Eukaryota</taxon>
        <taxon>Viridiplantae</taxon>
        <taxon>Streptophyta</taxon>
        <taxon>Embryophyta</taxon>
        <taxon>Tracheophyta</taxon>
        <taxon>Spermatophyta</taxon>
        <taxon>Magnoliopsida</taxon>
        <taxon>eudicotyledons</taxon>
        <taxon>Gunneridae</taxon>
        <taxon>Pentapetalae</taxon>
        <taxon>asterids</taxon>
        <taxon>campanulids</taxon>
        <taxon>Apiales</taxon>
        <taxon>Apiaceae</taxon>
        <taxon>Apioideae</taxon>
        <taxon>Scandiceae</taxon>
        <taxon>Daucinae</taxon>
        <taxon>Daucus</taxon>
        <taxon>Daucus sect. Daucus</taxon>
    </lineage>
</organism>
<reference evidence="2" key="2">
    <citation type="submission" date="2022-03" db="EMBL/GenBank/DDBJ databases">
        <title>Draft title - Genomic analysis of global carrot germplasm unveils the trajectory of domestication and the origin of high carotenoid orange carrot.</title>
        <authorList>
            <person name="Iorizzo M."/>
            <person name="Ellison S."/>
            <person name="Senalik D."/>
            <person name="Macko-Podgorni A."/>
            <person name="Grzebelus D."/>
            <person name="Bostan H."/>
            <person name="Rolling W."/>
            <person name="Curaba J."/>
            <person name="Simon P."/>
        </authorList>
    </citation>
    <scope>NUCLEOTIDE SEQUENCE</scope>
    <source>
        <tissue evidence="2">Leaf</tissue>
    </source>
</reference>
<gene>
    <name evidence="2" type="ORF">DCAR_0728787</name>
</gene>
<keyword evidence="1" id="KW-0472">Membrane</keyword>
<evidence type="ECO:0000313" key="2">
    <source>
        <dbReference type="EMBL" id="WOH09330.1"/>
    </source>
</evidence>
<reference evidence="2" key="1">
    <citation type="journal article" date="2016" name="Nat. Genet.">
        <title>A high-quality carrot genome assembly provides new insights into carotenoid accumulation and asterid genome evolution.</title>
        <authorList>
            <person name="Iorizzo M."/>
            <person name="Ellison S."/>
            <person name="Senalik D."/>
            <person name="Zeng P."/>
            <person name="Satapoomin P."/>
            <person name="Huang J."/>
            <person name="Bowman M."/>
            <person name="Iovene M."/>
            <person name="Sanseverino W."/>
            <person name="Cavagnaro P."/>
            <person name="Yildiz M."/>
            <person name="Macko-Podgorni A."/>
            <person name="Moranska E."/>
            <person name="Grzebelus E."/>
            <person name="Grzebelus D."/>
            <person name="Ashrafi H."/>
            <person name="Zheng Z."/>
            <person name="Cheng S."/>
            <person name="Spooner D."/>
            <person name="Van Deynze A."/>
            <person name="Simon P."/>
        </authorList>
    </citation>
    <scope>NUCLEOTIDE SEQUENCE</scope>
    <source>
        <tissue evidence="2">Leaf</tissue>
    </source>
</reference>
<evidence type="ECO:0000256" key="1">
    <source>
        <dbReference type="SAM" id="Phobius"/>
    </source>
</evidence>
<dbReference type="AlphaFoldDB" id="A0AAF0XJM3"/>
<sequence length="60" mass="6512">MEDIDYGWGVGSVVAMLVAVACLFFFPLVIGALTPPPIYIFFFVAIFLAAIFIFMSNASS</sequence>
<dbReference type="Proteomes" id="UP000077755">
    <property type="component" value="Chromosome 7"/>
</dbReference>
<dbReference type="EMBL" id="CP093349">
    <property type="protein sequence ID" value="WOH09330.1"/>
    <property type="molecule type" value="Genomic_DNA"/>
</dbReference>
<keyword evidence="1" id="KW-0812">Transmembrane</keyword>
<proteinExistence type="predicted"/>
<feature type="transmembrane region" description="Helical" evidence="1">
    <location>
        <begin position="38"/>
        <end position="58"/>
    </location>
</feature>
<protein>
    <recommendedName>
        <fullName evidence="4">Transmembrane protein</fullName>
    </recommendedName>
</protein>
<feature type="transmembrane region" description="Helical" evidence="1">
    <location>
        <begin position="6"/>
        <end position="26"/>
    </location>
</feature>
<keyword evidence="3" id="KW-1185">Reference proteome</keyword>
<name>A0AAF0XJM3_DAUCS</name>